<dbReference type="CDD" id="cd00609">
    <property type="entry name" value="AAT_like"/>
    <property type="match status" value="1"/>
</dbReference>
<keyword evidence="4 9" id="KW-0032">Aminotransferase</keyword>
<gene>
    <name evidence="9" type="ORF">SAMN05444158_1022</name>
</gene>
<comment type="similarity">
    <text evidence="2">Belongs to the class-I pyridoxal-phosphate-dependent aminotransferase family.</text>
</comment>
<evidence type="ECO:0000256" key="4">
    <source>
        <dbReference type="ARBA" id="ARBA00022576"/>
    </source>
</evidence>
<evidence type="ECO:0000313" key="9">
    <source>
        <dbReference type="EMBL" id="SDS10543.1"/>
    </source>
</evidence>
<dbReference type="RefSeq" id="WP_146686505.1">
    <property type="nucleotide sequence ID" value="NZ_LT629750.1"/>
</dbReference>
<dbReference type="GO" id="GO:0006520">
    <property type="term" value="P:amino acid metabolic process"/>
    <property type="evidence" value="ECO:0007669"/>
    <property type="project" value="InterPro"/>
</dbReference>
<feature type="domain" description="Aminotransferase class I/classII large" evidence="8">
    <location>
        <begin position="58"/>
        <end position="395"/>
    </location>
</feature>
<keyword evidence="5 9" id="KW-0808">Transferase</keyword>
<accession>A0A1H1PHE7</accession>
<comment type="cofactor">
    <cofactor evidence="1">
        <name>pyridoxal 5'-phosphate</name>
        <dbReference type="ChEBI" id="CHEBI:597326"/>
    </cofactor>
</comment>
<dbReference type="Gene3D" id="3.40.640.10">
    <property type="entry name" value="Type I PLP-dependent aspartate aminotransferase-like (Major domain)"/>
    <property type="match status" value="1"/>
</dbReference>
<dbReference type="Pfam" id="PF00155">
    <property type="entry name" value="Aminotran_1_2"/>
    <property type="match status" value="1"/>
</dbReference>
<evidence type="ECO:0000256" key="5">
    <source>
        <dbReference type="ARBA" id="ARBA00022679"/>
    </source>
</evidence>
<dbReference type="SUPFAM" id="SSF53383">
    <property type="entry name" value="PLP-dependent transferases"/>
    <property type="match status" value="1"/>
</dbReference>
<evidence type="ECO:0000313" key="10">
    <source>
        <dbReference type="Proteomes" id="UP000243904"/>
    </source>
</evidence>
<keyword evidence="10" id="KW-1185">Reference proteome</keyword>
<evidence type="ECO:0000256" key="6">
    <source>
        <dbReference type="ARBA" id="ARBA00022898"/>
    </source>
</evidence>
<dbReference type="PANTHER" id="PTHR46383">
    <property type="entry name" value="ASPARTATE AMINOTRANSFERASE"/>
    <property type="match status" value="1"/>
</dbReference>
<dbReference type="EC" id="2.6.1.1" evidence="3"/>
<evidence type="ECO:0000256" key="3">
    <source>
        <dbReference type="ARBA" id="ARBA00012753"/>
    </source>
</evidence>
<dbReference type="InterPro" id="IPR015424">
    <property type="entry name" value="PyrdxlP-dep_Trfase"/>
</dbReference>
<evidence type="ECO:0000256" key="1">
    <source>
        <dbReference type="ARBA" id="ARBA00001933"/>
    </source>
</evidence>
<dbReference type="Proteomes" id="UP000243904">
    <property type="component" value="Chromosome I"/>
</dbReference>
<evidence type="ECO:0000256" key="7">
    <source>
        <dbReference type="ARBA" id="ARBA00049185"/>
    </source>
</evidence>
<keyword evidence="6" id="KW-0663">Pyridoxal phosphate</keyword>
<comment type="catalytic activity">
    <reaction evidence="7">
        <text>L-aspartate + 2-oxoglutarate = oxaloacetate + L-glutamate</text>
        <dbReference type="Rhea" id="RHEA:21824"/>
        <dbReference type="ChEBI" id="CHEBI:16452"/>
        <dbReference type="ChEBI" id="CHEBI:16810"/>
        <dbReference type="ChEBI" id="CHEBI:29985"/>
        <dbReference type="ChEBI" id="CHEBI:29991"/>
        <dbReference type="EC" id="2.6.1.1"/>
    </reaction>
</comment>
<dbReference type="InterPro" id="IPR004839">
    <property type="entry name" value="Aminotransferase_I/II_large"/>
</dbReference>
<dbReference type="PANTHER" id="PTHR46383:SF1">
    <property type="entry name" value="ASPARTATE AMINOTRANSFERASE"/>
    <property type="match status" value="1"/>
</dbReference>
<evidence type="ECO:0000259" key="8">
    <source>
        <dbReference type="Pfam" id="PF00155"/>
    </source>
</evidence>
<dbReference type="EMBL" id="LT629750">
    <property type="protein sequence ID" value="SDS10543.1"/>
    <property type="molecule type" value="Genomic_DNA"/>
</dbReference>
<protein>
    <recommendedName>
        <fullName evidence="3">aspartate transaminase</fullName>
        <ecNumber evidence="3">2.6.1.1</ecNumber>
    </recommendedName>
</protein>
<dbReference type="InterPro" id="IPR015422">
    <property type="entry name" value="PyrdxlP-dep_Trfase_small"/>
</dbReference>
<dbReference type="InterPro" id="IPR015421">
    <property type="entry name" value="PyrdxlP-dep_Trfase_major"/>
</dbReference>
<dbReference type="GO" id="GO:0030170">
    <property type="term" value="F:pyridoxal phosphate binding"/>
    <property type="evidence" value="ECO:0007669"/>
    <property type="project" value="InterPro"/>
</dbReference>
<reference evidence="10" key="1">
    <citation type="submission" date="2016-10" db="EMBL/GenBank/DDBJ databases">
        <authorList>
            <person name="Varghese N."/>
            <person name="Submissions S."/>
        </authorList>
    </citation>
    <scope>NUCLEOTIDE SEQUENCE [LARGE SCALE GENOMIC DNA]</scope>
    <source>
        <strain evidence="10">GAS369</strain>
    </source>
</reference>
<dbReference type="InterPro" id="IPR050596">
    <property type="entry name" value="AspAT/PAT-like"/>
</dbReference>
<organism evidence="9 10">
    <name type="scientific">Bradyrhizobium canariense</name>
    <dbReference type="NCBI Taxonomy" id="255045"/>
    <lineage>
        <taxon>Bacteria</taxon>
        <taxon>Pseudomonadati</taxon>
        <taxon>Pseudomonadota</taxon>
        <taxon>Alphaproteobacteria</taxon>
        <taxon>Hyphomicrobiales</taxon>
        <taxon>Nitrobacteraceae</taxon>
        <taxon>Bradyrhizobium</taxon>
    </lineage>
</organism>
<dbReference type="GO" id="GO:0004069">
    <property type="term" value="F:L-aspartate:2-oxoglutarate aminotransferase activity"/>
    <property type="evidence" value="ECO:0007669"/>
    <property type="project" value="UniProtKB-EC"/>
</dbReference>
<evidence type="ECO:0000256" key="2">
    <source>
        <dbReference type="ARBA" id="ARBA00007441"/>
    </source>
</evidence>
<proteinExistence type="inferred from homology"/>
<dbReference type="Gene3D" id="3.90.1150.10">
    <property type="entry name" value="Aspartate Aminotransferase, domain 1"/>
    <property type="match status" value="1"/>
</dbReference>
<sequence length="415" mass="45249">MQDPTRPNAPQDRLARLQISGRPGLAEKTVRQADLDLLANAPAGFLDTTHFDTVRFPPPPWADEVFARAARDGALAYTGYRGHPDILKTVADTVGTFVGIALDPERNVILTPGTQGGLFASLGALVQEGDRVALMDPDYLFSERIIRFLGAEAGHVPLRLDADDPHPDFDVLEAEFAHRGARLFVFSHPNNPTGAVFSEAVIGRIAELANRYEVTVLVDELYARLIHEGSFTHLAAQPGMFERTVTLLGPSKTESLSGYRLGVVVAPAAIAMRIENVLTITALRAPAYAQHLLTCWLRDDHAWLAERIAAFSALRTLTNHKLRQLPWLKLKPQRGTAYAWVDASALGLPGPVVAEALLTEASVLVSPGYQFGPASGGHFRVCYARDEAEWSSALDRTVRTLDKLANKRALSGWIA</sequence>
<dbReference type="AlphaFoldDB" id="A0A1H1PHE7"/>
<name>A0A1H1PHE7_9BRAD</name>